<feature type="repeat" description="PPR" evidence="5">
    <location>
        <begin position="475"/>
        <end position="509"/>
    </location>
</feature>
<dbReference type="Proteomes" id="UP000076532">
    <property type="component" value="Unassembled WGS sequence"/>
</dbReference>
<name>A0A166FJ02_9AGAM</name>
<protein>
    <recommendedName>
        <fullName evidence="9">Pentacotripeptide-repeat region of PRORP domain-containing protein</fullName>
    </recommendedName>
</protein>
<comment type="similarity">
    <text evidence="1">Belongs to the CCM1 family.</text>
</comment>
<accession>A0A166FJ02</accession>
<evidence type="ECO:0000313" key="7">
    <source>
        <dbReference type="EMBL" id="KZP16854.1"/>
    </source>
</evidence>
<feature type="repeat" description="PPR" evidence="5">
    <location>
        <begin position="399"/>
        <end position="433"/>
    </location>
</feature>
<dbReference type="PANTHER" id="PTHR47447:SF21">
    <property type="entry name" value="PENTACOTRIPEPTIDE-REPEAT REGION OF PRORP DOMAIN-CONTAINING PROTEIN"/>
    <property type="match status" value="1"/>
</dbReference>
<evidence type="ECO:0000256" key="2">
    <source>
        <dbReference type="ARBA" id="ARBA00022737"/>
    </source>
</evidence>
<dbReference type="AlphaFoldDB" id="A0A166FJ02"/>
<evidence type="ECO:0000313" key="8">
    <source>
        <dbReference type="Proteomes" id="UP000076532"/>
    </source>
</evidence>
<feature type="region of interest" description="Disordered" evidence="6">
    <location>
        <begin position="208"/>
        <end position="227"/>
    </location>
</feature>
<dbReference type="Pfam" id="PF13041">
    <property type="entry name" value="PPR_2"/>
    <property type="match status" value="2"/>
</dbReference>
<feature type="compositionally biased region" description="Basic and acidic residues" evidence="6">
    <location>
        <begin position="211"/>
        <end position="226"/>
    </location>
</feature>
<dbReference type="EMBL" id="KV417589">
    <property type="protein sequence ID" value="KZP16854.1"/>
    <property type="molecule type" value="Genomic_DNA"/>
</dbReference>
<dbReference type="NCBIfam" id="TIGR00756">
    <property type="entry name" value="PPR"/>
    <property type="match status" value="1"/>
</dbReference>
<comment type="function">
    <text evidence="3">Regulates mitochondrial small subunit maturation by controlling 15S rRNA 5'-end processing. Localizes to the 5' precursor of the 15S rRNA in a position that is subsequently occupied by mS47 in the mature yeast mtSSU. Uses structure and sequence-specific RNA recognition, binding to a single-stranded region of the precursor and specifically recognizing bases -6 to -1. The exchange of Ccm1 for mS47 is coupled to the irreversible removal of precursor rRNA that is accompanied by conformational changes of the mitoribosomal proteins uS5m and mS26. These conformational changes signal completion of 5'-end rRNA processing through protection of the mature 5'-end of the 15S rRNA and stabilization of mS47. The removal of the 5' precursor together with the dissociation of Ccm1 may be catalyzed by the 5'-3' exoribonuclease Pet127. Involved in the specific removal of group I introns in mitochondrial encoded transcripts.</text>
</comment>
<reference evidence="7 8" key="1">
    <citation type="journal article" date="2016" name="Mol. Biol. Evol.">
        <title>Comparative Genomics of Early-Diverging Mushroom-Forming Fungi Provides Insights into the Origins of Lignocellulose Decay Capabilities.</title>
        <authorList>
            <person name="Nagy L.G."/>
            <person name="Riley R."/>
            <person name="Tritt A."/>
            <person name="Adam C."/>
            <person name="Daum C."/>
            <person name="Floudas D."/>
            <person name="Sun H."/>
            <person name="Yadav J.S."/>
            <person name="Pangilinan J."/>
            <person name="Larsson K.H."/>
            <person name="Matsuura K."/>
            <person name="Barry K."/>
            <person name="Labutti K."/>
            <person name="Kuo R."/>
            <person name="Ohm R.A."/>
            <person name="Bhattacharya S.S."/>
            <person name="Shirouzu T."/>
            <person name="Yoshinaga Y."/>
            <person name="Martin F.M."/>
            <person name="Grigoriev I.V."/>
            <person name="Hibbett D.S."/>
        </authorList>
    </citation>
    <scope>NUCLEOTIDE SEQUENCE [LARGE SCALE GENOMIC DNA]</scope>
    <source>
        <strain evidence="7 8">CBS 109695</strain>
    </source>
</reference>
<keyword evidence="8" id="KW-1185">Reference proteome</keyword>
<evidence type="ECO:0008006" key="9">
    <source>
        <dbReference type="Google" id="ProtNLM"/>
    </source>
</evidence>
<dbReference type="PROSITE" id="PS51375">
    <property type="entry name" value="PPR"/>
    <property type="match status" value="2"/>
</dbReference>
<comment type="subunit">
    <text evidence="4">Binds to mitochondrial small subunit 15S rRNA.</text>
</comment>
<dbReference type="PANTHER" id="PTHR47447">
    <property type="entry name" value="OS03G0856100 PROTEIN"/>
    <property type="match status" value="1"/>
</dbReference>
<dbReference type="Pfam" id="PF13812">
    <property type="entry name" value="PPR_3"/>
    <property type="match status" value="2"/>
</dbReference>
<proteinExistence type="inferred from homology"/>
<evidence type="ECO:0000256" key="5">
    <source>
        <dbReference type="PROSITE-ProRule" id="PRU00708"/>
    </source>
</evidence>
<dbReference type="OrthoDB" id="185373at2759"/>
<keyword evidence="2" id="KW-0677">Repeat</keyword>
<organism evidence="7 8">
    <name type="scientific">Athelia psychrophila</name>
    <dbReference type="NCBI Taxonomy" id="1759441"/>
    <lineage>
        <taxon>Eukaryota</taxon>
        <taxon>Fungi</taxon>
        <taxon>Dikarya</taxon>
        <taxon>Basidiomycota</taxon>
        <taxon>Agaricomycotina</taxon>
        <taxon>Agaricomycetes</taxon>
        <taxon>Agaricomycetidae</taxon>
        <taxon>Atheliales</taxon>
        <taxon>Atheliaceae</taxon>
        <taxon>Athelia</taxon>
    </lineage>
</organism>
<dbReference type="InterPro" id="IPR002885">
    <property type="entry name" value="PPR_rpt"/>
</dbReference>
<evidence type="ECO:0000256" key="1">
    <source>
        <dbReference type="ARBA" id="ARBA00006192"/>
    </source>
</evidence>
<evidence type="ECO:0000256" key="6">
    <source>
        <dbReference type="SAM" id="MobiDB-lite"/>
    </source>
</evidence>
<dbReference type="Gene3D" id="1.25.40.10">
    <property type="entry name" value="Tetratricopeptide repeat domain"/>
    <property type="match status" value="3"/>
</dbReference>
<evidence type="ECO:0000256" key="4">
    <source>
        <dbReference type="ARBA" id="ARBA00044511"/>
    </source>
</evidence>
<gene>
    <name evidence="7" type="ORF">FIBSPDRAFT_865610</name>
</gene>
<sequence>MLLRHTNKAVLLPDFLVPGLLNYRAASSSASRPARDKQAKPAYDTAKLAVFPVDCKPAPALYKNITERINALHSGSNTLAQDENIGAFNATAGKLRTALKAGDVLAAFKYWTSLEEKGLFSVLGVTIVEGYSELITDIIPAPNKPHTWTHAEREAAEHIALGAATIGKATRALSACMLHSISGGDPDAALALFDRYLAVSSESLQTNVDPGKAELGEKPRETHSESHNISLTDKILGYSPGRSEVLLMATAAHAAKDAFPDALRTYLRTSFRIPPSALQGNLKAFAFDPSLRAKVQFFVPRLEIGRLIANPASLRQHISNLVDAHALDRLQRDYKAILDATSGPDAFVALHVDAVTDTKPVIMAEASWGDFLTAFLRLRRQDLAEKLWDDMVARTIIPGVVTWTALFDGYDSLGKVEGTLAGWEAMLAQGVKPNAFTYRSLCSVLCTARRPDDALKAMKDFEDTLPKKSHPVENTLPLYNTLIHGLLTNSREAEASTILQKMQEGGPKPNVVTYNTFLRYFGRKADFKGLGSTLERLTTDGLVGDTFTFTTILSALLKAGREDAEEITFNLINKQKVAPDTGFYTALIDHQVRLKEPQNMKAALSILKRMEQDPEIRMNPVPYTSILAGIYRVHWLDPEVAEECKEYVISRMKSSSTSPNRVTYHILISATLENQHPEGLQQALSLYREMRRRLIGMSNDTWYVLLNGLIQRGEWAMANEMVADLRKIGDVKPVGATLKLVDRIRKHALQKAHRGPSAYI</sequence>
<evidence type="ECO:0000256" key="3">
    <source>
        <dbReference type="ARBA" id="ARBA00044493"/>
    </source>
</evidence>
<dbReference type="STRING" id="436010.A0A166FJ02"/>
<dbReference type="InterPro" id="IPR011990">
    <property type="entry name" value="TPR-like_helical_dom_sf"/>
</dbReference>